<dbReference type="AlphaFoldDB" id="A0A1X0YCQ6"/>
<evidence type="ECO:0000313" key="5">
    <source>
        <dbReference type="Proteomes" id="UP000193136"/>
    </source>
</evidence>
<dbReference type="Proteomes" id="UP000193136">
    <property type="component" value="Unassembled WGS sequence"/>
</dbReference>
<reference evidence="4 5" key="1">
    <citation type="submission" date="2017-03" db="EMBL/GenBank/DDBJ databases">
        <title>Genome sequence of Geothermobacter sp. EPR-M, Deep-Sea Iron Reducer.</title>
        <authorList>
            <person name="Tully B."/>
            <person name="Savalia P."/>
            <person name="Abuyen K."/>
            <person name="Baughan C."/>
            <person name="Romero E."/>
            <person name="Ronkowski C."/>
            <person name="Torres B."/>
            <person name="Tremblay J."/>
            <person name="Trujillo A."/>
            <person name="Tyler M."/>
            <person name="Perez-Rodriguez I."/>
            <person name="Amend J."/>
        </authorList>
    </citation>
    <scope>NUCLEOTIDE SEQUENCE [LARGE SCALE GENOMIC DNA]</scope>
    <source>
        <strain evidence="4 5">EPR-M</strain>
    </source>
</reference>
<gene>
    <name evidence="4" type="ORF">B5V00_02110</name>
</gene>
<comment type="caution">
    <text evidence="4">The sequence shown here is derived from an EMBL/GenBank/DDBJ whole genome shotgun (WGS) entry which is preliminary data.</text>
</comment>
<feature type="domain" description="PEGA" evidence="3">
    <location>
        <begin position="304"/>
        <end position="361"/>
    </location>
</feature>
<protein>
    <recommendedName>
        <fullName evidence="6">Formylglycine-generating enzyme, required for sulfatase activity, contains SUMF1/FGE domain</fullName>
    </recommendedName>
</protein>
<dbReference type="InterPro" id="IPR042095">
    <property type="entry name" value="SUMF_sf"/>
</dbReference>
<evidence type="ECO:0000313" key="4">
    <source>
        <dbReference type="EMBL" id="ORJ62873.1"/>
    </source>
</evidence>
<dbReference type="SUPFAM" id="SSF49879">
    <property type="entry name" value="SMAD/FHA domain"/>
    <property type="match status" value="1"/>
</dbReference>
<proteinExistence type="predicted"/>
<evidence type="ECO:0000259" key="2">
    <source>
        <dbReference type="Pfam" id="PF03781"/>
    </source>
</evidence>
<feature type="domain" description="PEGA" evidence="3">
    <location>
        <begin position="376"/>
        <end position="443"/>
    </location>
</feature>
<dbReference type="InterPro" id="IPR005532">
    <property type="entry name" value="SUMF_dom"/>
</dbReference>
<organism evidence="4 5">
    <name type="scientific">Geothermobacter hydrogeniphilus</name>
    <dbReference type="NCBI Taxonomy" id="1969733"/>
    <lineage>
        <taxon>Bacteria</taxon>
        <taxon>Pseudomonadati</taxon>
        <taxon>Thermodesulfobacteriota</taxon>
        <taxon>Desulfuromonadia</taxon>
        <taxon>Desulfuromonadales</taxon>
        <taxon>Geothermobacteraceae</taxon>
        <taxon>Geothermobacter</taxon>
    </lineage>
</organism>
<dbReference type="CDD" id="cd00060">
    <property type="entry name" value="FHA"/>
    <property type="match status" value="1"/>
</dbReference>
<dbReference type="GO" id="GO:0120147">
    <property type="term" value="F:formylglycine-generating oxidase activity"/>
    <property type="evidence" value="ECO:0007669"/>
    <property type="project" value="TreeGrafter"/>
</dbReference>
<feature type="transmembrane region" description="Helical" evidence="1">
    <location>
        <begin position="146"/>
        <end position="168"/>
    </location>
</feature>
<dbReference type="Pfam" id="PF03781">
    <property type="entry name" value="FGE-sulfatase"/>
    <property type="match status" value="1"/>
</dbReference>
<evidence type="ECO:0008006" key="6">
    <source>
        <dbReference type="Google" id="ProtNLM"/>
    </source>
</evidence>
<dbReference type="Gene3D" id="3.90.1580.10">
    <property type="entry name" value="paralog of FGE (formylglycine-generating enzyme)"/>
    <property type="match status" value="1"/>
</dbReference>
<evidence type="ECO:0000256" key="1">
    <source>
        <dbReference type="SAM" id="Phobius"/>
    </source>
</evidence>
<dbReference type="RefSeq" id="WP_085009049.1">
    <property type="nucleotide sequence ID" value="NZ_NAAD01000002.1"/>
</dbReference>
<keyword evidence="5" id="KW-1185">Reference proteome</keyword>
<dbReference type="InterPro" id="IPR013229">
    <property type="entry name" value="PEGA"/>
</dbReference>
<keyword evidence="1" id="KW-1133">Transmembrane helix</keyword>
<sequence>MSRLIEIHAPNQEPKLAETELPLVVGSGPDADIRLPGDTGVLAQVGESDGHLYLQPVKTAAGLFHNDEPLRASVWLKSGDISRCGESLIHWRISGQRLQVMISRIDASATDPPVVSPPLSVGAGTAVEIPLPPPTPARRSPRRLRAVLAGLFGVLLAVALFVLAAVPFQVEVTPTPESLDISGFPPVVRFGVGYLGIPGSYRLHAEKQGYRPLDESIEIRRDRRYRFTLERLPGVVRVVSHPPGVTVRVDGTPIGTTPLPGIEIPPGEHLLRFEHPRYRLREEKLLVAGGGKRQDLRVDLQPAWARVRLRTEPAGAMVRVDGRPRGRTPLELELIEGQRKLEFAEEQFIPLEATLVVEAGRDLAPPVYRLQPAPASVSLNSVPNSVTVAVDGRFAGRTPLTLSLESGRKHELRLTAAGYRSRVVRMQFEAAEKRVLDIRLEPEYGVVFINADPPDAELFIDGRKQQRSVGRFRLTTRSHKLELRAAGCRSLTREVTPNSAYSRRLDLTLSRKGPSSGTAGASLSSRIKTALGQELVLVRPAPFQMGASRREAGRRANERQHQVTLKRPFYIAVREVTNQEFRRFMANHKSGMFRGRSLDGDDHPVVNLSWEDAARFLNWLSKKDGLPPYYREENGRLSAVQPRGIGYRLPSEAEWAYAARMAGRRQSARYPWSGRYPPTTPAGNFADASARSLLPVVLDHYRDNFPLTAPVGSFPANPAGLRDLGGNVAEWCHDYYAVQPTAPSKGDVDPLGPAAGAHHVVRGSSWRDAGITELRFSYRRYSRKPEDDIGFRFVRYAR</sequence>
<dbReference type="InterPro" id="IPR016187">
    <property type="entry name" value="CTDL_fold"/>
</dbReference>
<accession>A0A1X0YCQ6</accession>
<dbReference type="OrthoDB" id="9768004at2"/>
<feature type="domain" description="PEGA" evidence="3">
    <location>
        <begin position="234"/>
        <end position="297"/>
    </location>
</feature>
<dbReference type="InterPro" id="IPR008984">
    <property type="entry name" value="SMAD_FHA_dom_sf"/>
</dbReference>
<dbReference type="EMBL" id="NAAD01000002">
    <property type="protein sequence ID" value="ORJ62873.1"/>
    <property type="molecule type" value="Genomic_DNA"/>
</dbReference>
<feature type="domain" description="Sulfatase-modifying factor enzyme-like" evidence="2">
    <location>
        <begin position="533"/>
        <end position="795"/>
    </location>
</feature>
<dbReference type="InterPro" id="IPR051043">
    <property type="entry name" value="Sulfatase_Mod_Factor_Kinase"/>
</dbReference>
<name>A0A1X0YCQ6_9BACT</name>
<dbReference type="PANTHER" id="PTHR23150:SF19">
    <property type="entry name" value="FORMYLGLYCINE-GENERATING ENZYME"/>
    <property type="match status" value="1"/>
</dbReference>
<dbReference type="STRING" id="1969733.B5V00_02110"/>
<keyword evidence="1" id="KW-0812">Transmembrane</keyword>
<dbReference type="PANTHER" id="PTHR23150">
    <property type="entry name" value="SULFATASE MODIFYING FACTOR 1, 2"/>
    <property type="match status" value="1"/>
</dbReference>
<dbReference type="Pfam" id="PF08308">
    <property type="entry name" value="PEGA"/>
    <property type="match status" value="3"/>
</dbReference>
<dbReference type="SUPFAM" id="SSF56436">
    <property type="entry name" value="C-type lectin-like"/>
    <property type="match status" value="1"/>
</dbReference>
<keyword evidence="1" id="KW-0472">Membrane</keyword>
<evidence type="ECO:0000259" key="3">
    <source>
        <dbReference type="Pfam" id="PF08308"/>
    </source>
</evidence>